<dbReference type="PANTHER" id="PTHR30250">
    <property type="entry name" value="PST FAMILY PREDICTED COLANIC ACID TRANSPORTER"/>
    <property type="match status" value="1"/>
</dbReference>
<comment type="subcellular location">
    <subcellularLocation>
        <location evidence="1">Cell membrane</location>
        <topology evidence="1">Multi-pass membrane protein</topology>
    </subcellularLocation>
</comment>
<dbReference type="PANTHER" id="PTHR30250:SF26">
    <property type="entry name" value="PSMA PROTEIN"/>
    <property type="match status" value="1"/>
</dbReference>
<evidence type="ECO:0000256" key="6">
    <source>
        <dbReference type="SAM" id="Phobius"/>
    </source>
</evidence>
<accession>A0A6N2R8M6</accession>
<feature type="transmembrane region" description="Helical" evidence="6">
    <location>
        <begin position="266"/>
        <end position="287"/>
    </location>
</feature>
<gene>
    <name evidence="7" type="ORF">CNLFYP112_00005</name>
</gene>
<evidence type="ECO:0000256" key="1">
    <source>
        <dbReference type="ARBA" id="ARBA00004651"/>
    </source>
</evidence>
<dbReference type="AlphaFoldDB" id="A0A6N2R8M6"/>
<feature type="transmembrane region" description="Helical" evidence="6">
    <location>
        <begin position="469"/>
        <end position="488"/>
    </location>
</feature>
<feature type="transmembrane region" description="Helical" evidence="6">
    <location>
        <begin position="341"/>
        <end position="367"/>
    </location>
</feature>
<dbReference type="InterPro" id="IPR050833">
    <property type="entry name" value="Poly_Biosynth_Transport"/>
</dbReference>
<feature type="transmembrane region" description="Helical" evidence="6">
    <location>
        <begin position="307"/>
        <end position="329"/>
    </location>
</feature>
<dbReference type="Pfam" id="PF01943">
    <property type="entry name" value="Polysacc_synt"/>
    <property type="match status" value="1"/>
</dbReference>
<sequence length="508" mass="56687">MLNIRSRTSNSAKNIVIAISCQLVNLVLGFVVRTYFIKLLGADYLGINGVFGNILSVLSMADLGIGAAISFALYKPIAEGDIEQIKAYMNFFKKTYRVIAILVFGIGCLCIPFLGVLVNLPSDVANLTVIYLLLLSNTTVTYLCAYKQTLLIADQRNYVNKLIATFGIVLANILEIIILYTTHSYIGYLIMQLASTIIANICTSIVADKYYPFLRKNHNKLEKVKKKNLFKGIKAMVIYRVAGVVLNATDNILISVLISTTVVGLYSNYTMLCGCVSGIATLIFEAIKGSIGSLTAEKDIENAKKNFDAISLFNFWIYAFATICLLGLLNDFITLWLGKEYILSNWIVLATVLNIYIPGIMIVVGNFRDTTGLYVKTRYVYVFAAAINLVVSIILGKLMGVAGIIFASSIARILTSVAYEPIVLFKDYLKKRPIEYYAIQIKYLIIMIIAFIITYYLTRFIPTGTWSYFILKASIYAIVPNIIIYISFRKSNEFNVLKSKGKILLRLN</sequence>
<feature type="transmembrane region" description="Helical" evidence="6">
    <location>
        <begin position="186"/>
        <end position="207"/>
    </location>
</feature>
<dbReference type="GO" id="GO:0005886">
    <property type="term" value="C:plasma membrane"/>
    <property type="evidence" value="ECO:0007669"/>
    <property type="project" value="UniProtKB-SubCell"/>
</dbReference>
<keyword evidence="3 6" id="KW-0812">Transmembrane</keyword>
<name>A0A6N2R8M6_9FIRM</name>
<feature type="transmembrane region" description="Helical" evidence="6">
    <location>
        <begin position="12"/>
        <end position="31"/>
    </location>
</feature>
<evidence type="ECO:0000256" key="3">
    <source>
        <dbReference type="ARBA" id="ARBA00022692"/>
    </source>
</evidence>
<proteinExistence type="predicted"/>
<keyword evidence="5 6" id="KW-0472">Membrane</keyword>
<evidence type="ECO:0000256" key="5">
    <source>
        <dbReference type="ARBA" id="ARBA00023136"/>
    </source>
</evidence>
<evidence type="ECO:0000313" key="7">
    <source>
        <dbReference type="EMBL" id="VYS76451.1"/>
    </source>
</evidence>
<feature type="transmembrane region" description="Helical" evidence="6">
    <location>
        <begin position="95"/>
        <end position="118"/>
    </location>
</feature>
<feature type="transmembrane region" description="Helical" evidence="6">
    <location>
        <begin position="158"/>
        <end position="180"/>
    </location>
</feature>
<evidence type="ECO:0000256" key="4">
    <source>
        <dbReference type="ARBA" id="ARBA00022989"/>
    </source>
</evidence>
<feature type="transmembrane region" description="Helical" evidence="6">
    <location>
        <begin position="51"/>
        <end position="74"/>
    </location>
</feature>
<protein>
    <submittedName>
        <fullName evidence="7">Polysaccharide biosynthesis protein</fullName>
    </submittedName>
</protein>
<keyword evidence="4 6" id="KW-1133">Transmembrane helix</keyword>
<feature type="transmembrane region" description="Helical" evidence="6">
    <location>
        <begin position="437"/>
        <end position="457"/>
    </location>
</feature>
<reference evidence="7" key="1">
    <citation type="submission" date="2019-11" db="EMBL/GenBank/DDBJ databases">
        <authorList>
            <person name="Feng L."/>
        </authorList>
    </citation>
    <scope>NUCLEOTIDE SEQUENCE</scope>
    <source>
        <strain evidence="7">CnexileLFYP112</strain>
    </source>
</reference>
<feature type="transmembrane region" description="Helical" evidence="6">
    <location>
        <begin position="404"/>
        <end position="425"/>
    </location>
</feature>
<keyword evidence="2" id="KW-1003">Cell membrane</keyword>
<feature type="transmembrane region" description="Helical" evidence="6">
    <location>
        <begin position="124"/>
        <end position="146"/>
    </location>
</feature>
<organism evidence="7">
    <name type="scientific">[Clostridium] nexile</name>
    <dbReference type="NCBI Taxonomy" id="29361"/>
    <lineage>
        <taxon>Bacteria</taxon>
        <taxon>Bacillati</taxon>
        <taxon>Bacillota</taxon>
        <taxon>Clostridia</taxon>
        <taxon>Lachnospirales</taxon>
        <taxon>Lachnospiraceae</taxon>
        <taxon>Tyzzerella</taxon>
    </lineage>
</organism>
<dbReference type="InterPro" id="IPR002797">
    <property type="entry name" value="Polysacc_synth"/>
</dbReference>
<evidence type="ECO:0000256" key="2">
    <source>
        <dbReference type="ARBA" id="ARBA00022475"/>
    </source>
</evidence>
<dbReference type="EMBL" id="CACRTG010000001">
    <property type="protein sequence ID" value="VYS76451.1"/>
    <property type="molecule type" value="Genomic_DNA"/>
</dbReference>
<feature type="transmembrane region" description="Helical" evidence="6">
    <location>
        <begin position="379"/>
        <end position="398"/>
    </location>
</feature>